<comment type="similarity">
    <text evidence="2">Belongs to the EamA transporter family.</text>
</comment>
<organism evidence="10 11">
    <name type="scientific">Candidatus Allocopromorpha excrementavium</name>
    <dbReference type="NCBI Taxonomy" id="2840741"/>
    <lineage>
        <taxon>Bacteria</taxon>
        <taxon>Bacillati</taxon>
        <taxon>Bacillota</taxon>
        <taxon>Clostridia</taxon>
        <taxon>Eubacteriales</taxon>
        <taxon>Eubacteriaceae</taxon>
        <taxon>Eubacteriaceae incertae sedis</taxon>
        <taxon>Candidatus Allocopromorpha</taxon>
    </lineage>
</organism>
<evidence type="ECO:0000256" key="4">
    <source>
        <dbReference type="ARBA" id="ARBA00022692"/>
    </source>
</evidence>
<feature type="transmembrane region" description="Helical" evidence="8">
    <location>
        <begin position="283"/>
        <end position="302"/>
    </location>
</feature>
<dbReference type="Proteomes" id="UP000824159">
    <property type="component" value="Unassembled WGS sequence"/>
</dbReference>
<dbReference type="SUPFAM" id="SSF103481">
    <property type="entry name" value="Multidrug resistance efflux transporter EmrE"/>
    <property type="match status" value="2"/>
</dbReference>
<feature type="transmembrane region" description="Helical" evidence="8">
    <location>
        <begin position="160"/>
        <end position="180"/>
    </location>
</feature>
<reference evidence="10" key="1">
    <citation type="submission" date="2020-10" db="EMBL/GenBank/DDBJ databases">
        <authorList>
            <person name="Gilroy R."/>
        </authorList>
    </citation>
    <scope>NUCLEOTIDE SEQUENCE</scope>
    <source>
        <strain evidence="10">CHK176-22527</strain>
    </source>
</reference>
<dbReference type="PANTHER" id="PTHR32322">
    <property type="entry name" value="INNER MEMBRANE TRANSPORTER"/>
    <property type="match status" value="1"/>
</dbReference>
<feature type="transmembrane region" description="Helical" evidence="8">
    <location>
        <begin position="192"/>
        <end position="211"/>
    </location>
</feature>
<evidence type="ECO:0000256" key="3">
    <source>
        <dbReference type="ARBA" id="ARBA00022475"/>
    </source>
</evidence>
<keyword evidence="5 8" id="KW-1133">Transmembrane helix</keyword>
<keyword evidence="6 8" id="KW-0472">Membrane</keyword>
<keyword evidence="3" id="KW-1003">Cell membrane</keyword>
<dbReference type="InterPro" id="IPR037185">
    <property type="entry name" value="EmrE-like"/>
</dbReference>
<feature type="domain" description="EamA" evidence="9">
    <location>
        <begin position="12"/>
        <end position="146"/>
    </location>
</feature>
<comment type="caution">
    <text evidence="10">The sequence shown here is derived from an EMBL/GenBank/DDBJ whole genome shotgun (WGS) entry which is preliminary data.</text>
</comment>
<sequence length="327" mass="35922">MADNNTIKLKLYTVALIYTFSIGFSFLAIKKCVPFADSLTILTYRYDFALLGVIVWFTVCRFTGRLPEKKKGRPKSKLYLTAAFYIGFMALQITAMFFATSIEGSIVFAIVPIWAKIIARIFLGEKSTLLQNIFVVITVSALIILIILEATDLTMSLPGIVIMTLASFSMAISNVFMRYVRGTFKPIEITKTIAVGGFVIFNAVSLIRAIATDGFDRLIEPVTHPQFLIAIAFLGIFCILLSAQFMAYMLAHMEIVQSTIFGNASTAISIIAGAVILGEPLTIYHILCAALILVGVIGLALAPAPEENSGKKLEESKEKSKKEKTER</sequence>
<feature type="transmembrane region" description="Helical" evidence="8">
    <location>
        <begin position="12"/>
        <end position="29"/>
    </location>
</feature>
<feature type="transmembrane region" description="Helical" evidence="8">
    <location>
        <begin position="260"/>
        <end position="277"/>
    </location>
</feature>
<comment type="subcellular location">
    <subcellularLocation>
        <location evidence="1">Cell membrane</location>
        <topology evidence="1">Multi-pass membrane protein</topology>
    </subcellularLocation>
</comment>
<feature type="domain" description="EamA" evidence="9">
    <location>
        <begin position="158"/>
        <end position="299"/>
    </location>
</feature>
<evidence type="ECO:0000256" key="8">
    <source>
        <dbReference type="SAM" id="Phobius"/>
    </source>
</evidence>
<dbReference type="Gene3D" id="1.10.3730.20">
    <property type="match status" value="1"/>
</dbReference>
<dbReference type="Pfam" id="PF00892">
    <property type="entry name" value="EamA"/>
    <property type="match status" value="2"/>
</dbReference>
<evidence type="ECO:0000313" key="10">
    <source>
        <dbReference type="EMBL" id="HIT98919.1"/>
    </source>
</evidence>
<proteinExistence type="inferred from homology"/>
<feature type="transmembrane region" description="Helical" evidence="8">
    <location>
        <begin position="105"/>
        <end position="123"/>
    </location>
</feature>
<feature type="transmembrane region" description="Helical" evidence="8">
    <location>
        <begin position="130"/>
        <end position="148"/>
    </location>
</feature>
<feature type="transmembrane region" description="Helical" evidence="8">
    <location>
        <begin position="227"/>
        <end position="248"/>
    </location>
</feature>
<feature type="region of interest" description="Disordered" evidence="7">
    <location>
        <begin position="306"/>
        <end position="327"/>
    </location>
</feature>
<gene>
    <name evidence="10" type="ORF">IAD12_01505</name>
</gene>
<evidence type="ECO:0000256" key="5">
    <source>
        <dbReference type="ARBA" id="ARBA00022989"/>
    </source>
</evidence>
<dbReference type="InterPro" id="IPR000620">
    <property type="entry name" value="EamA_dom"/>
</dbReference>
<evidence type="ECO:0000256" key="7">
    <source>
        <dbReference type="SAM" id="MobiDB-lite"/>
    </source>
</evidence>
<dbReference type="EMBL" id="DVLX01000020">
    <property type="protein sequence ID" value="HIT98919.1"/>
    <property type="molecule type" value="Genomic_DNA"/>
</dbReference>
<dbReference type="GO" id="GO:0005886">
    <property type="term" value="C:plasma membrane"/>
    <property type="evidence" value="ECO:0007669"/>
    <property type="project" value="UniProtKB-SubCell"/>
</dbReference>
<evidence type="ECO:0000256" key="1">
    <source>
        <dbReference type="ARBA" id="ARBA00004651"/>
    </source>
</evidence>
<feature type="transmembrane region" description="Helical" evidence="8">
    <location>
        <begin position="78"/>
        <end position="99"/>
    </location>
</feature>
<dbReference type="InterPro" id="IPR050638">
    <property type="entry name" value="AA-Vitamin_Transporters"/>
</dbReference>
<evidence type="ECO:0000256" key="6">
    <source>
        <dbReference type="ARBA" id="ARBA00023136"/>
    </source>
</evidence>
<protein>
    <submittedName>
        <fullName evidence="10">DMT family transporter</fullName>
    </submittedName>
</protein>
<feature type="compositionally biased region" description="Basic and acidic residues" evidence="7">
    <location>
        <begin position="308"/>
        <end position="327"/>
    </location>
</feature>
<feature type="transmembrane region" description="Helical" evidence="8">
    <location>
        <begin position="49"/>
        <end position="66"/>
    </location>
</feature>
<reference evidence="10" key="2">
    <citation type="journal article" date="2021" name="PeerJ">
        <title>Extensive microbial diversity within the chicken gut microbiome revealed by metagenomics and culture.</title>
        <authorList>
            <person name="Gilroy R."/>
            <person name="Ravi A."/>
            <person name="Getino M."/>
            <person name="Pursley I."/>
            <person name="Horton D.L."/>
            <person name="Alikhan N.F."/>
            <person name="Baker D."/>
            <person name="Gharbi K."/>
            <person name="Hall N."/>
            <person name="Watson M."/>
            <person name="Adriaenssens E.M."/>
            <person name="Foster-Nyarko E."/>
            <person name="Jarju S."/>
            <person name="Secka A."/>
            <person name="Antonio M."/>
            <person name="Oren A."/>
            <person name="Chaudhuri R.R."/>
            <person name="La Ragione R."/>
            <person name="Hildebrand F."/>
            <person name="Pallen M.J."/>
        </authorList>
    </citation>
    <scope>NUCLEOTIDE SEQUENCE</scope>
    <source>
        <strain evidence="10">CHK176-22527</strain>
    </source>
</reference>
<evidence type="ECO:0000313" key="11">
    <source>
        <dbReference type="Proteomes" id="UP000824159"/>
    </source>
</evidence>
<keyword evidence="4 8" id="KW-0812">Transmembrane</keyword>
<name>A0A9D1HC79_9FIRM</name>
<accession>A0A9D1HC79</accession>
<evidence type="ECO:0000256" key="2">
    <source>
        <dbReference type="ARBA" id="ARBA00007362"/>
    </source>
</evidence>
<evidence type="ECO:0000259" key="9">
    <source>
        <dbReference type="Pfam" id="PF00892"/>
    </source>
</evidence>
<dbReference type="PANTHER" id="PTHR32322:SF18">
    <property type="entry name" value="S-ADENOSYLMETHIONINE_S-ADENOSYLHOMOCYSTEINE TRANSPORTER"/>
    <property type="match status" value="1"/>
</dbReference>
<dbReference type="AlphaFoldDB" id="A0A9D1HC79"/>